<dbReference type="GO" id="GO:0007165">
    <property type="term" value="P:signal transduction"/>
    <property type="evidence" value="ECO:0007669"/>
    <property type="project" value="InterPro"/>
</dbReference>
<evidence type="ECO:0000256" key="2">
    <source>
        <dbReference type="ARBA" id="ARBA00022475"/>
    </source>
</evidence>
<evidence type="ECO:0000256" key="1">
    <source>
        <dbReference type="ARBA" id="ARBA00004236"/>
    </source>
</evidence>
<evidence type="ECO:0000259" key="4">
    <source>
        <dbReference type="PROSITE" id="PS50885"/>
    </source>
</evidence>
<dbReference type="Gene3D" id="1.10.287.950">
    <property type="entry name" value="Methyl-accepting chemotaxis protein"/>
    <property type="match status" value="1"/>
</dbReference>
<evidence type="ECO:0000313" key="5">
    <source>
        <dbReference type="EMBL" id="REE91540.1"/>
    </source>
</evidence>
<dbReference type="GO" id="GO:0005886">
    <property type="term" value="C:plasma membrane"/>
    <property type="evidence" value="ECO:0007669"/>
    <property type="project" value="UniProtKB-SubCell"/>
</dbReference>
<organism evidence="5 6">
    <name type="scientific">Paenibacillus taihuensis</name>
    <dbReference type="NCBI Taxonomy" id="1156355"/>
    <lineage>
        <taxon>Bacteria</taxon>
        <taxon>Bacillati</taxon>
        <taxon>Bacillota</taxon>
        <taxon>Bacilli</taxon>
        <taxon>Bacillales</taxon>
        <taxon>Paenibacillaceae</taxon>
        <taxon>Paenibacillus</taxon>
    </lineage>
</organism>
<dbReference type="EMBL" id="QTTN01000004">
    <property type="protein sequence ID" value="REE91540.1"/>
    <property type="molecule type" value="Genomic_DNA"/>
</dbReference>
<keyword evidence="3" id="KW-0472">Membrane</keyword>
<gene>
    <name evidence="5" type="ORF">A8990_10447</name>
</gene>
<evidence type="ECO:0000313" key="6">
    <source>
        <dbReference type="Proteomes" id="UP000256304"/>
    </source>
</evidence>
<dbReference type="Pfam" id="PF00672">
    <property type="entry name" value="HAMP"/>
    <property type="match status" value="1"/>
</dbReference>
<evidence type="ECO:0000256" key="3">
    <source>
        <dbReference type="ARBA" id="ARBA00023136"/>
    </source>
</evidence>
<protein>
    <submittedName>
        <fullName evidence="5">Methyl-accepting chemotaxis protein</fullName>
    </submittedName>
</protein>
<name>A0A3D9SKU9_9BACL</name>
<proteinExistence type="predicted"/>
<reference evidence="5 6" key="1">
    <citation type="submission" date="2018-08" db="EMBL/GenBank/DDBJ databases">
        <title>Genomic Encyclopedia of Type Strains, Phase III (KMG-III): the genomes of soil and plant-associated and newly described type strains.</title>
        <authorList>
            <person name="Whitman W."/>
        </authorList>
    </citation>
    <scope>NUCLEOTIDE SEQUENCE [LARGE SCALE GENOMIC DNA]</scope>
    <source>
        <strain evidence="5 6">CGMCC 1.10966</strain>
    </source>
</reference>
<accession>A0A3D9SKU9</accession>
<dbReference type="PROSITE" id="PS50885">
    <property type="entry name" value="HAMP"/>
    <property type="match status" value="1"/>
</dbReference>
<comment type="caution">
    <text evidence="5">The sequence shown here is derived from an EMBL/GenBank/DDBJ whole genome shotgun (WGS) entry which is preliminary data.</text>
</comment>
<dbReference type="Proteomes" id="UP000256304">
    <property type="component" value="Unassembled WGS sequence"/>
</dbReference>
<dbReference type="AlphaFoldDB" id="A0A3D9SKU9"/>
<keyword evidence="2" id="KW-1003">Cell membrane</keyword>
<feature type="domain" description="HAMP" evidence="4">
    <location>
        <begin position="5"/>
        <end position="41"/>
    </location>
</feature>
<dbReference type="InterPro" id="IPR003660">
    <property type="entry name" value="HAMP_dom"/>
</dbReference>
<comment type="subcellular location">
    <subcellularLocation>
        <location evidence="1">Cell membrane</location>
    </subcellularLocation>
</comment>
<keyword evidence="6" id="KW-1185">Reference proteome</keyword>
<dbReference type="SUPFAM" id="SSF58104">
    <property type="entry name" value="Methyl-accepting chemotaxis protein (MCP) signaling domain"/>
    <property type="match status" value="1"/>
</dbReference>
<sequence length="91" mass="9868">MSTFLAKGDLTHEIKISNKDEFGQMMNNLNHTSSLLRAMLTKVKEHAQTASLTSEYFLASAKQSSQASDEISSMIQGVAVGAETQTVSSKE</sequence>
<dbReference type="CDD" id="cd06225">
    <property type="entry name" value="HAMP"/>
    <property type="match status" value="1"/>
</dbReference>